<proteinExistence type="predicted"/>
<dbReference type="RefSeq" id="WP_253652976.1">
    <property type="nucleotide sequence ID" value="NZ_BAAAOE010000004.1"/>
</dbReference>
<protein>
    <submittedName>
        <fullName evidence="2">Uncharacterized protein</fullName>
    </submittedName>
</protein>
<comment type="caution">
    <text evidence="2">The sequence shown here is derived from an EMBL/GenBank/DDBJ whole genome shotgun (WGS) entry which is preliminary data.</text>
</comment>
<accession>A0ABT1GWP9</accession>
<keyword evidence="1" id="KW-0472">Membrane</keyword>
<dbReference type="EMBL" id="JAMTCG010000001">
    <property type="protein sequence ID" value="MCP2159404.1"/>
    <property type="molecule type" value="Genomic_DNA"/>
</dbReference>
<evidence type="ECO:0000313" key="2">
    <source>
        <dbReference type="EMBL" id="MCP2159404.1"/>
    </source>
</evidence>
<organism evidence="2 3">
    <name type="scientific">Williamsia serinedens</name>
    <dbReference type="NCBI Taxonomy" id="391736"/>
    <lineage>
        <taxon>Bacteria</taxon>
        <taxon>Bacillati</taxon>
        <taxon>Actinomycetota</taxon>
        <taxon>Actinomycetes</taxon>
        <taxon>Mycobacteriales</taxon>
        <taxon>Nocardiaceae</taxon>
        <taxon>Williamsia</taxon>
    </lineage>
</organism>
<gene>
    <name evidence="2" type="ORF">LX12_000568</name>
</gene>
<keyword evidence="1" id="KW-0812">Transmembrane</keyword>
<feature type="transmembrane region" description="Helical" evidence="1">
    <location>
        <begin position="31"/>
        <end position="51"/>
    </location>
</feature>
<sequence length="197" mass="21030">MNTGDRTRGPSGRFAQIFTDDGLRGRVRRHIAIYAIATFLVLFSAACGSGSSGTASLSESQAAKALSDQDIHIPDEWSFGQMDEGRVFVGAPSYTGRYDSPAGSNRSKVPAAELLTRNLASANPSFPSLWRPGCDDLTLYGLRRGYLGFACSQGMELFISTRTADGIPSTPNAPDSKTLLLTHDGSSAHLFVIVQGH</sequence>
<reference evidence="2 3" key="1">
    <citation type="submission" date="2022-06" db="EMBL/GenBank/DDBJ databases">
        <title>Genomic Encyclopedia of Archaeal and Bacterial Type Strains, Phase II (KMG-II): from individual species to whole genera.</title>
        <authorList>
            <person name="Goeker M."/>
        </authorList>
    </citation>
    <scope>NUCLEOTIDE SEQUENCE [LARGE SCALE GENOMIC DNA]</scope>
    <source>
        <strain evidence="2 3">DSM 45037</strain>
    </source>
</reference>
<dbReference type="Proteomes" id="UP001205740">
    <property type="component" value="Unassembled WGS sequence"/>
</dbReference>
<evidence type="ECO:0000313" key="3">
    <source>
        <dbReference type="Proteomes" id="UP001205740"/>
    </source>
</evidence>
<keyword evidence="1" id="KW-1133">Transmembrane helix</keyword>
<keyword evidence="3" id="KW-1185">Reference proteome</keyword>
<name>A0ABT1GWP9_9NOCA</name>
<evidence type="ECO:0000256" key="1">
    <source>
        <dbReference type="SAM" id="Phobius"/>
    </source>
</evidence>